<keyword evidence="6" id="KW-0472">Membrane</keyword>
<dbReference type="InterPro" id="IPR005594">
    <property type="entry name" value="YadA_C"/>
</dbReference>
<evidence type="ECO:0000256" key="8">
    <source>
        <dbReference type="SAM" id="SignalP"/>
    </source>
</evidence>
<reference evidence="10 11" key="1">
    <citation type="submission" date="2018-06" db="EMBL/GenBank/DDBJ databases">
        <authorList>
            <consortium name="Pathogen Informatics"/>
            <person name="Doyle S."/>
        </authorList>
    </citation>
    <scope>NUCLEOTIDE SEQUENCE [LARGE SCALE GENOMIC DNA]</scope>
    <source>
        <strain evidence="10 11">NCTC12229</strain>
    </source>
</reference>
<feature type="signal peptide" evidence="8">
    <location>
        <begin position="1"/>
        <end position="27"/>
    </location>
</feature>
<dbReference type="OrthoDB" id="8607186at2"/>
<dbReference type="GO" id="GO:0009279">
    <property type="term" value="C:cell outer membrane"/>
    <property type="evidence" value="ECO:0007669"/>
    <property type="project" value="UniProtKB-SubCell"/>
</dbReference>
<keyword evidence="5 8" id="KW-0732">Signal</keyword>
<keyword evidence="7" id="KW-0998">Cell outer membrane</keyword>
<feature type="chain" id="PRO_5016573665" evidence="8">
    <location>
        <begin position="28"/>
        <end position="246"/>
    </location>
</feature>
<proteinExistence type="predicted"/>
<keyword evidence="3" id="KW-1134">Transmembrane beta strand</keyword>
<dbReference type="InterPro" id="IPR045584">
    <property type="entry name" value="Pilin-like"/>
</dbReference>
<evidence type="ECO:0000256" key="7">
    <source>
        <dbReference type="ARBA" id="ARBA00023237"/>
    </source>
</evidence>
<dbReference type="Gene3D" id="3.30.1300.30">
    <property type="entry name" value="GSPII I/J protein-like"/>
    <property type="match status" value="1"/>
</dbReference>
<evidence type="ECO:0000313" key="10">
    <source>
        <dbReference type="EMBL" id="SUA44604.1"/>
    </source>
</evidence>
<dbReference type="Pfam" id="PF03895">
    <property type="entry name" value="YadA_anchor"/>
    <property type="match status" value="1"/>
</dbReference>
<dbReference type="AlphaFoldDB" id="A0A378WVZ2"/>
<evidence type="ECO:0000313" key="11">
    <source>
        <dbReference type="Proteomes" id="UP000254055"/>
    </source>
</evidence>
<sequence>MKTKKTALLASVMAAAVFSTFAGNVYAEDLAAKVESNSQRTAGNVATIRIQSNLLGEADQAIKTNHRNIAANSEAIKAQGERIEDTRRYGRENRELITSNTKAINANRQELAGQKAEIERIAKVADPKLSERVANNTQRINNNAAAIERIGTQNTAKLKQLEHKVNNLDKEVKRGLASQAALAGLFQPYNVGKLNVSAAVGGYQSETAVAIGSGYRFNDHFAAKAGVSLNTKGGDASYNVGFNFEW</sequence>
<dbReference type="SUPFAM" id="SSF54523">
    <property type="entry name" value="Pili subunits"/>
    <property type="match status" value="1"/>
</dbReference>
<evidence type="ECO:0000256" key="4">
    <source>
        <dbReference type="ARBA" id="ARBA00022692"/>
    </source>
</evidence>
<gene>
    <name evidence="10" type="primary">yadA_3</name>
    <name evidence="10" type="ORF">NCTC12229_02104</name>
</gene>
<name>A0A378WVZ2_9NEIS</name>
<dbReference type="GO" id="GO:0009986">
    <property type="term" value="C:cell surface"/>
    <property type="evidence" value="ECO:0007669"/>
    <property type="project" value="UniProtKB-SubCell"/>
</dbReference>
<evidence type="ECO:0000256" key="2">
    <source>
        <dbReference type="ARBA" id="ARBA00004442"/>
    </source>
</evidence>
<evidence type="ECO:0000256" key="6">
    <source>
        <dbReference type="ARBA" id="ARBA00023136"/>
    </source>
</evidence>
<evidence type="ECO:0000259" key="9">
    <source>
        <dbReference type="Pfam" id="PF03895"/>
    </source>
</evidence>
<protein>
    <submittedName>
        <fullName evidence="10">Adhesin/invasin</fullName>
    </submittedName>
</protein>
<accession>A0A378WVZ2</accession>
<feature type="domain" description="Trimeric autotransporter adhesin YadA-like C-terminal membrane anchor" evidence="9">
    <location>
        <begin position="186"/>
        <end position="246"/>
    </location>
</feature>
<evidence type="ECO:0000256" key="3">
    <source>
        <dbReference type="ARBA" id="ARBA00022452"/>
    </source>
</evidence>
<comment type="subcellular location">
    <subcellularLocation>
        <location evidence="2">Cell outer membrane</location>
    </subcellularLocation>
    <subcellularLocation>
        <location evidence="1">Cell surface</location>
    </subcellularLocation>
</comment>
<evidence type="ECO:0000256" key="5">
    <source>
        <dbReference type="ARBA" id="ARBA00022729"/>
    </source>
</evidence>
<dbReference type="RefSeq" id="WP_115134692.1">
    <property type="nucleotide sequence ID" value="NZ_UGRS01000002.1"/>
</dbReference>
<keyword evidence="4" id="KW-0812">Transmembrane</keyword>
<dbReference type="EMBL" id="UGRS01000002">
    <property type="protein sequence ID" value="SUA44604.1"/>
    <property type="molecule type" value="Genomic_DNA"/>
</dbReference>
<organism evidence="10 11">
    <name type="scientific">Neisseria zoodegmatis</name>
    <dbReference type="NCBI Taxonomy" id="326523"/>
    <lineage>
        <taxon>Bacteria</taxon>
        <taxon>Pseudomonadati</taxon>
        <taxon>Pseudomonadota</taxon>
        <taxon>Betaproteobacteria</taxon>
        <taxon>Neisseriales</taxon>
        <taxon>Neisseriaceae</taxon>
        <taxon>Neisseria</taxon>
    </lineage>
</organism>
<dbReference type="Proteomes" id="UP000254055">
    <property type="component" value="Unassembled WGS sequence"/>
</dbReference>
<evidence type="ECO:0000256" key="1">
    <source>
        <dbReference type="ARBA" id="ARBA00004241"/>
    </source>
</evidence>